<dbReference type="PANTHER" id="PTHR45766">
    <property type="entry name" value="DNA ANNEALING HELICASE AND ENDONUCLEASE ZRANB3 FAMILY MEMBER"/>
    <property type="match status" value="1"/>
</dbReference>
<dbReference type="NCBIfam" id="NF041062">
    <property type="entry name" value="DpdE"/>
    <property type="match status" value="1"/>
</dbReference>
<dbReference type="Gene3D" id="3.40.50.10810">
    <property type="entry name" value="Tandem AAA-ATPase domain"/>
    <property type="match status" value="1"/>
</dbReference>
<keyword evidence="3" id="KW-0347">Helicase</keyword>
<dbReference type="EMBL" id="LT855380">
    <property type="protein sequence ID" value="SMS10536.1"/>
    <property type="molecule type" value="Genomic_DNA"/>
</dbReference>
<evidence type="ECO:0000259" key="7">
    <source>
        <dbReference type="PROSITE" id="PS51194"/>
    </source>
</evidence>
<dbReference type="InterPro" id="IPR027417">
    <property type="entry name" value="P-loop_NTPase"/>
</dbReference>
<dbReference type="InterPro" id="IPR000330">
    <property type="entry name" value="SNF2_N"/>
</dbReference>
<feature type="coiled-coil region" evidence="5">
    <location>
        <begin position="1021"/>
        <end position="1062"/>
    </location>
</feature>
<dbReference type="GO" id="GO:0003676">
    <property type="term" value="F:nucleic acid binding"/>
    <property type="evidence" value="ECO:0007669"/>
    <property type="project" value="InterPro"/>
</dbReference>
<organism evidence="8 9">
    <name type="scientific">Pseudomonas viridiflava</name>
    <name type="common">Phytomonas viridiflava</name>
    <dbReference type="NCBI Taxonomy" id="33069"/>
    <lineage>
        <taxon>Bacteria</taxon>
        <taxon>Pseudomonadati</taxon>
        <taxon>Pseudomonadota</taxon>
        <taxon>Gammaproteobacteria</taxon>
        <taxon>Pseudomonadales</taxon>
        <taxon>Pseudomonadaceae</taxon>
        <taxon>Pseudomonas</taxon>
    </lineage>
</organism>
<dbReference type="GeneID" id="47764607"/>
<keyword evidence="1" id="KW-0547">Nucleotide-binding</keyword>
<dbReference type="InterPro" id="IPR038718">
    <property type="entry name" value="SNF2-like_sf"/>
</dbReference>
<evidence type="ECO:0000259" key="6">
    <source>
        <dbReference type="PROSITE" id="PS51192"/>
    </source>
</evidence>
<evidence type="ECO:0000256" key="4">
    <source>
        <dbReference type="ARBA" id="ARBA00022840"/>
    </source>
</evidence>
<name>A0A1Y6JKR4_PSEVI</name>
<dbReference type="PROSITE" id="PS51194">
    <property type="entry name" value="HELICASE_CTER"/>
    <property type="match status" value="1"/>
</dbReference>
<dbReference type="RefSeq" id="WP_088235350.1">
    <property type="nucleotide sequence ID" value="NZ_LT855380.1"/>
</dbReference>
<evidence type="ECO:0008006" key="10">
    <source>
        <dbReference type="Google" id="ProtNLM"/>
    </source>
</evidence>
<dbReference type="PROSITE" id="PS51192">
    <property type="entry name" value="HELICASE_ATP_BIND_1"/>
    <property type="match status" value="1"/>
</dbReference>
<dbReference type="Pfam" id="PF00270">
    <property type="entry name" value="DEAD"/>
    <property type="match status" value="1"/>
</dbReference>
<evidence type="ECO:0000256" key="5">
    <source>
        <dbReference type="SAM" id="Coils"/>
    </source>
</evidence>
<dbReference type="InterPro" id="IPR001650">
    <property type="entry name" value="Helicase_C-like"/>
</dbReference>
<reference evidence="8 9" key="1">
    <citation type="submission" date="2017-05" db="EMBL/GenBank/DDBJ databases">
        <authorList>
            <person name="Song R."/>
            <person name="Chenine A.L."/>
            <person name="Ruprecht R.M."/>
        </authorList>
    </citation>
    <scope>NUCLEOTIDE SEQUENCE [LARGE SCALE GENOMIC DNA]</scope>
    <source>
        <strain evidence="8 9">CFBP 1590</strain>
    </source>
</reference>
<dbReference type="Gene3D" id="3.40.50.300">
    <property type="entry name" value="P-loop containing nucleotide triphosphate hydrolases"/>
    <property type="match status" value="1"/>
</dbReference>
<keyword evidence="5" id="KW-0175">Coiled coil</keyword>
<dbReference type="InterPro" id="IPR049730">
    <property type="entry name" value="SNF2/RAD54-like_C"/>
</dbReference>
<dbReference type="SUPFAM" id="SSF52540">
    <property type="entry name" value="P-loop containing nucleoside triphosphate hydrolases"/>
    <property type="match status" value="1"/>
</dbReference>
<dbReference type="Proteomes" id="UP000196842">
    <property type="component" value="Chromosome I"/>
</dbReference>
<dbReference type="SMART" id="SM00487">
    <property type="entry name" value="DEXDc"/>
    <property type="match status" value="1"/>
</dbReference>
<evidence type="ECO:0000256" key="1">
    <source>
        <dbReference type="ARBA" id="ARBA00022741"/>
    </source>
</evidence>
<evidence type="ECO:0000256" key="2">
    <source>
        <dbReference type="ARBA" id="ARBA00022801"/>
    </source>
</evidence>
<protein>
    <recommendedName>
        <fullName evidence="10">ATP-dependent helicase HepA</fullName>
    </recommendedName>
</protein>
<evidence type="ECO:0000256" key="3">
    <source>
        <dbReference type="ARBA" id="ARBA00022806"/>
    </source>
</evidence>
<dbReference type="KEGG" id="pvd:CFBP1590__2950"/>
<evidence type="ECO:0000313" key="9">
    <source>
        <dbReference type="Proteomes" id="UP000196842"/>
    </source>
</evidence>
<dbReference type="Pfam" id="PF00176">
    <property type="entry name" value="SNF2-rel_dom"/>
    <property type="match status" value="1"/>
</dbReference>
<dbReference type="Pfam" id="PF00271">
    <property type="entry name" value="Helicase_C"/>
    <property type="match status" value="1"/>
</dbReference>
<keyword evidence="4" id="KW-0067">ATP-binding</keyword>
<accession>A0A1Y6JKR4</accession>
<gene>
    <name evidence="8" type="ORF">CFBP1590__2950</name>
</gene>
<sequence>MFCLVKDFQSDGLGKLVDRDGSIGVVEYFDCPTSAMRHRVHVPLSSIKQKRLGRNTRVFTYDELDGQWRIGRVSEDDGEGVEIRLADKVDVYLGYEQVFVRWKRPVQDPVSFLGNFVTETPRFADARSGFLKNYLHQRGAAFGISALLSSAIELESHQIDVVRRVLTDHSQRYLLADEVGLGKTIEAGVIIRQVVLDDLCKHRVLVLVPHALVTQWRDELIVRFGLRDFIDESVFVLPQEDNEGLRDVLSNLSLLVIDEAHHLADPHADDAKQDLYRLISDVAQSTDRLLLLSATPILRNEEGFLRMLHLLDPVVYQLDDLENFHAKIINRQALAETVAALDPSNFFFMDAALDDLTGRIPNDLRLAQLIQALKEKLFELPDEDDAEFCIAVRHLRAHISETYRLNRRILRNRRSQVEGLTPDRKGAQVWTVKDSAMKRLESVVEDWRVSASLSIGSADAAVAQALVAFYWTVTCALLEDLGVLRQLCTERQRSIESDASKSFIGEEVLLRTVIRAIEDEEWMETRLGRLYVGLRTLPESTKAVVFCASESVADKVFAHLRSSNLGLIRHDVGEVSDGVNEHCWREFLTNPAIRVIVCDRKAEEGINLQGGDKVVVHFDLPPQPNRIEQRIGRVDRYGAGSSVQSYVLLDEDAPLQAAWFGILDQGWGVFNQSISSLQYLVEAELDVLRGALIHGGVEVLDALRDRLAGSSGLVARELKLIDQQDALDQLSPLPEADLDGLFEVDGDWRTIRDTMMYWIEDTLLFRKEDEPRTPGAHSVDDPFRFHYYPPDGNNQSPTLIPSSGFINDFLGAIDFEAPGSRAALPKSYPYAVHRPTAVRRRVSPLRYGTAFIEAVMSFSDLDDRGRSYVMWRQVFDHFSPSEIRLCFRFDFVVEACLDDAIAVLTADHGHSGEAAQAVLARRGDSLFSPEVVQVWVDEDGDELPQHFTERFLIAKYAKKGGKGYIDKNLETPYLRAFRRVAPDTFANWEERCERMRGRALAIVMEKPELKGRQHRALDRAVAEDEIRYAQLQTRIQSLQGREAQAEERQLMLEQELNRALHRGILSPSIKVDVAGVVFLSSEPVSLIQRFIQEGA</sequence>
<proteinExistence type="predicted"/>
<dbReference type="GO" id="GO:0004386">
    <property type="term" value="F:helicase activity"/>
    <property type="evidence" value="ECO:0007669"/>
    <property type="project" value="UniProtKB-KW"/>
</dbReference>
<evidence type="ECO:0000313" key="8">
    <source>
        <dbReference type="EMBL" id="SMS10536.1"/>
    </source>
</evidence>
<dbReference type="AlphaFoldDB" id="A0A1Y6JKR4"/>
<dbReference type="PANTHER" id="PTHR45766:SF6">
    <property type="entry name" value="SWI_SNF-RELATED MATRIX-ASSOCIATED ACTIN-DEPENDENT REGULATOR OF CHROMATIN SUBFAMILY A-LIKE PROTEIN 1"/>
    <property type="match status" value="1"/>
</dbReference>
<dbReference type="InterPro" id="IPR011545">
    <property type="entry name" value="DEAD/DEAH_box_helicase_dom"/>
</dbReference>
<dbReference type="CDD" id="cd18793">
    <property type="entry name" value="SF2_C_SNF"/>
    <property type="match status" value="1"/>
</dbReference>
<dbReference type="GO" id="GO:0016787">
    <property type="term" value="F:hydrolase activity"/>
    <property type="evidence" value="ECO:0007669"/>
    <property type="project" value="UniProtKB-KW"/>
</dbReference>
<keyword evidence="2" id="KW-0378">Hydrolase</keyword>
<feature type="domain" description="Helicase C-terminal" evidence="7">
    <location>
        <begin position="526"/>
        <end position="678"/>
    </location>
</feature>
<dbReference type="InterPro" id="IPR014001">
    <property type="entry name" value="Helicase_ATP-bd"/>
</dbReference>
<dbReference type="GO" id="GO:0005524">
    <property type="term" value="F:ATP binding"/>
    <property type="evidence" value="ECO:0007669"/>
    <property type="project" value="UniProtKB-KW"/>
</dbReference>
<feature type="domain" description="Helicase ATP-binding" evidence="6">
    <location>
        <begin position="164"/>
        <end position="314"/>
    </location>
</feature>